<feature type="transmembrane region" description="Helical" evidence="1">
    <location>
        <begin position="73"/>
        <end position="93"/>
    </location>
</feature>
<feature type="transmembrane region" description="Helical" evidence="1">
    <location>
        <begin position="184"/>
        <end position="203"/>
    </location>
</feature>
<reference evidence="3" key="1">
    <citation type="journal article" date="2017" name="Genome Announc.">
        <title>Complete Genome Sequence of Mycobacterium stephanolepidis.</title>
        <authorList>
            <person name="Fukano H."/>
            <person name="Yoshida M."/>
            <person name="Katayama Y."/>
            <person name="Omatsu T."/>
            <person name="Mizutani T."/>
            <person name="Kurata O."/>
            <person name="Wada S."/>
            <person name="Hoshino Y."/>
        </authorList>
    </citation>
    <scope>NUCLEOTIDE SEQUENCE [LARGE SCALE GENOMIC DNA]</scope>
    <source>
        <strain evidence="3">NJB0901</strain>
    </source>
</reference>
<feature type="transmembrane region" description="Helical" evidence="1">
    <location>
        <begin position="105"/>
        <end position="128"/>
    </location>
</feature>
<reference evidence="2 3" key="2">
    <citation type="journal article" date="2017" name="Int. J. Syst. Evol. Microbiol.">
        <title>Mycobacterium stephanolepidis sp. nov., a rapidly growing species related to Mycobacterium chelonae, isolated from marine teleost fish, Stephanolepis cirrhifer.</title>
        <authorList>
            <person name="Fukano H."/>
            <person name="Wada S."/>
            <person name="Kurata O."/>
            <person name="Katayama K."/>
            <person name="Fujiwara N."/>
            <person name="Hoshino Y."/>
        </authorList>
    </citation>
    <scope>NUCLEOTIDE SEQUENCE [LARGE SCALE GENOMIC DNA]</scope>
    <source>
        <strain evidence="2 3">NJB0901</strain>
    </source>
</reference>
<sequence>MRWFWDHCQAVELLVLAFAAPAVLYRGWRWWTGRPSLALAASAIFAVSIWPWALCDIEPIWAALSPEVQAFHAAGGIGVVASASAWVLVFEACGRADRTVRRKKIQRLVAGATITFVAVAALTVSTVSTPGGSDFFTYLTEPRRDSPSLLAATLIGHIFAAAVLAHLALLAMRRMDHTPAGQGLGLLGAAGGAVAIAVVTRGICAELFQWNGYSPPAWCGLTVQTSAITTGAVLAISALTWPPAALRRQTRHTLRRLQPLRDALIELFPGLAPPRQFGAGLTAVPPEWIDQIQDGLSLLAQYRDLPREASSPPENHTKHIQAVIDWIQGQSPIGMSTAWLHSPPQLTNTEWIQVLADAFIPRNPVQ</sequence>
<name>A0A1Z4EYT1_9MYCO</name>
<dbReference type="AlphaFoldDB" id="A0A1Z4EYT1"/>
<protein>
    <recommendedName>
        <fullName evidence="4">Integral membrane protein</fullName>
    </recommendedName>
</protein>
<organism evidence="2 3">
    <name type="scientific">[Mycobacterium] stephanolepidis</name>
    <dbReference type="NCBI Taxonomy" id="1520670"/>
    <lineage>
        <taxon>Bacteria</taxon>
        <taxon>Bacillati</taxon>
        <taxon>Actinomycetota</taxon>
        <taxon>Actinomycetes</taxon>
        <taxon>Mycobacteriales</taxon>
        <taxon>Mycobacteriaceae</taxon>
        <taxon>Mycobacteroides</taxon>
    </lineage>
</organism>
<keyword evidence="1" id="KW-0472">Membrane</keyword>
<keyword evidence="1" id="KW-0812">Transmembrane</keyword>
<gene>
    <name evidence="2" type="ORF">MSTE_02805</name>
</gene>
<keyword evidence="3" id="KW-1185">Reference proteome</keyword>
<proteinExistence type="predicted"/>
<dbReference type="EMBL" id="AP018165">
    <property type="protein sequence ID" value="BAX98114.1"/>
    <property type="molecule type" value="Genomic_DNA"/>
</dbReference>
<feature type="transmembrane region" description="Helical" evidence="1">
    <location>
        <begin position="35"/>
        <end position="53"/>
    </location>
</feature>
<dbReference type="KEGG" id="mste:MSTE_02805"/>
<evidence type="ECO:0000313" key="2">
    <source>
        <dbReference type="EMBL" id="BAX98114.1"/>
    </source>
</evidence>
<evidence type="ECO:0000313" key="3">
    <source>
        <dbReference type="Proteomes" id="UP000217954"/>
    </source>
</evidence>
<dbReference type="Proteomes" id="UP000217954">
    <property type="component" value="Chromosome"/>
</dbReference>
<feature type="transmembrane region" description="Helical" evidence="1">
    <location>
        <begin position="223"/>
        <end position="246"/>
    </location>
</feature>
<feature type="transmembrane region" description="Helical" evidence="1">
    <location>
        <begin position="148"/>
        <end position="172"/>
    </location>
</feature>
<keyword evidence="1" id="KW-1133">Transmembrane helix</keyword>
<evidence type="ECO:0008006" key="4">
    <source>
        <dbReference type="Google" id="ProtNLM"/>
    </source>
</evidence>
<accession>A0A1Z4EYT1</accession>
<evidence type="ECO:0000256" key="1">
    <source>
        <dbReference type="SAM" id="Phobius"/>
    </source>
</evidence>
<feature type="transmembrane region" description="Helical" evidence="1">
    <location>
        <begin position="12"/>
        <end position="28"/>
    </location>
</feature>